<keyword evidence="2 4" id="KW-1133">Transmembrane helix</keyword>
<dbReference type="InterPro" id="IPR011701">
    <property type="entry name" value="MFS"/>
</dbReference>
<protein>
    <submittedName>
        <fullName evidence="6">MFS transporter</fullName>
    </submittedName>
</protein>
<dbReference type="PANTHER" id="PTHR23526:SF2">
    <property type="entry name" value="MAJOR FACILITATOR SUPERFAMILY (MFS) PROFILE DOMAIN-CONTAINING PROTEIN"/>
    <property type="match status" value="1"/>
</dbReference>
<dbReference type="EMBL" id="CP064939">
    <property type="protein sequence ID" value="QPH41823.1"/>
    <property type="molecule type" value="Genomic_DNA"/>
</dbReference>
<feature type="transmembrane region" description="Helical" evidence="4">
    <location>
        <begin position="21"/>
        <end position="48"/>
    </location>
</feature>
<reference evidence="6 7" key="1">
    <citation type="submission" date="2020-11" db="EMBL/GenBank/DDBJ databases">
        <title>Pedobacter endophytica, an endophytic bacteria isolated form Carex pumila.</title>
        <authorList>
            <person name="Peng Y."/>
            <person name="Jiang L."/>
            <person name="Lee J."/>
        </authorList>
    </citation>
    <scope>NUCLEOTIDE SEQUENCE [LARGE SCALE GENOMIC DNA]</scope>
    <source>
        <strain evidence="6 7">JBR3-12</strain>
    </source>
</reference>
<evidence type="ECO:0000256" key="4">
    <source>
        <dbReference type="SAM" id="Phobius"/>
    </source>
</evidence>
<dbReference type="InterPro" id="IPR020846">
    <property type="entry name" value="MFS_dom"/>
</dbReference>
<keyword evidence="1 4" id="KW-0812">Transmembrane</keyword>
<gene>
    <name evidence="6" type="ORF">IZT61_08470</name>
</gene>
<dbReference type="Pfam" id="PF07690">
    <property type="entry name" value="MFS_1"/>
    <property type="match status" value="1"/>
</dbReference>
<evidence type="ECO:0000256" key="1">
    <source>
        <dbReference type="ARBA" id="ARBA00022692"/>
    </source>
</evidence>
<dbReference type="AlphaFoldDB" id="A0A7S9Q0P7"/>
<proteinExistence type="predicted"/>
<dbReference type="KEGG" id="pex:IZT61_08470"/>
<feature type="domain" description="Major facilitator superfamily (MFS) profile" evidence="5">
    <location>
        <begin position="189"/>
        <end position="496"/>
    </location>
</feature>
<feature type="transmembrane region" description="Helical" evidence="4">
    <location>
        <begin position="417"/>
        <end position="436"/>
    </location>
</feature>
<feature type="transmembrane region" description="Helical" evidence="4">
    <location>
        <begin position="153"/>
        <end position="171"/>
    </location>
</feature>
<feature type="transmembrane region" description="Helical" evidence="4">
    <location>
        <begin position="265"/>
        <end position="286"/>
    </location>
</feature>
<evidence type="ECO:0000313" key="6">
    <source>
        <dbReference type="EMBL" id="QPH41823.1"/>
    </source>
</evidence>
<evidence type="ECO:0000256" key="3">
    <source>
        <dbReference type="ARBA" id="ARBA00023136"/>
    </source>
</evidence>
<feature type="transmembrane region" description="Helical" evidence="4">
    <location>
        <begin position="324"/>
        <end position="347"/>
    </location>
</feature>
<feature type="transmembrane region" description="Helical" evidence="4">
    <location>
        <begin position="235"/>
        <end position="259"/>
    </location>
</feature>
<feature type="transmembrane region" description="Helical" evidence="4">
    <location>
        <begin position="111"/>
        <end position="132"/>
    </location>
</feature>
<evidence type="ECO:0000259" key="5">
    <source>
        <dbReference type="PROSITE" id="PS50850"/>
    </source>
</evidence>
<feature type="transmembrane region" description="Helical" evidence="4">
    <location>
        <begin position="368"/>
        <end position="390"/>
    </location>
</feature>
<feature type="transmembrane region" description="Helical" evidence="4">
    <location>
        <begin position="298"/>
        <end position="318"/>
    </location>
</feature>
<evidence type="ECO:0000256" key="2">
    <source>
        <dbReference type="ARBA" id="ARBA00022989"/>
    </source>
</evidence>
<dbReference type="SUPFAM" id="SSF103473">
    <property type="entry name" value="MFS general substrate transporter"/>
    <property type="match status" value="1"/>
</dbReference>
<sequence length="496" mass="55111">MNFKPKEYLSEAEIQDGLKKVIWDGLTAEAMTALTSGTFLVALALLLGANNFEIGILASLPLATNVLQLLSVWLVSKYHNRRAVAVICAYLARIPLIIVGLGIFVFNEFSFVFLATMLSMHYIFGSIAGPSWNSWMKDMIPEQMLGTYFSRRGRYTQILNVVLSIVIALILDLVKARAPQNELKVYACFFGAAGVVGLIGGYILSKVAEPYPHVSENNIVQVFKLPLRNQNFRRLLVFNSFWSFALNIANPFLSVFMLTALKLPLSYIIILNVISQIAGILTINIWGKFSDRYSNKSIISLAAPIYIVVLIGWCYVGVINQLAVNLAFLAIIHIAMGVANAGINLSITNIGLKLAPKRDAIVFLSVKNIVVAISSSLGPLAGGALAAFFLNKTLSININWATDKLSSNYHLLSLQQWSFLFIIAAFLALVSLNLLMKVKELGEVPRKIVRRIMRTSIRNNLRDYFLIGNIIDIHDELSAIVRKSRRRLNRNNQEAT</sequence>
<dbReference type="Gene3D" id="1.20.1250.20">
    <property type="entry name" value="MFS general substrate transporter like domains"/>
    <property type="match status" value="2"/>
</dbReference>
<feature type="transmembrane region" description="Helical" evidence="4">
    <location>
        <begin position="183"/>
        <end position="204"/>
    </location>
</feature>
<dbReference type="PANTHER" id="PTHR23526">
    <property type="entry name" value="INTEGRAL MEMBRANE TRANSPORT PROTEIN-RELATED"/>
    <property type="match status" value="1"/>
</dbReference>
<organism evidence="6 7">
    <name type="scientific">Pedobacter endophyticus</name>
    <dbReference type="NCBI Taxonomy" id="2789740"/>
    <lineage>
        <taxon>Bacteria</taxon>
        <taxon>Pseudomonadati</taxon>
        <taxon>Bacteroidota</taxon>
        <taxon>Sphingobacteriia</taxon>
        <taxon>Sphingobacteriales</taxon>
        <taxon>Sphingobacteriaceae</taxon>
        <taxon>Pedobacter</taxon>
    </lineage>
</organism>
<keyword evidence="3 4" id="KW-0472">Membrane</keyword>
<dbReference type="Proteomes" id="UP000594759">
    <property type="component" value="Chromosome"/>
</dbReference>
<evidence type="ECO:0000313" key="7">
    <source>
        <dbReference type="Proteomes" id="UP000594759"/>
    </source>
</evidence>
<name>A0A7S9Q0P7_9SPHI</name>
<dbReference type="GO" id="GO:0022857">
    <property type="term" value="F:transmembrane transporter activity"/>
    <property type="evidence" value="ECO:0007669"/>
    <property type="project" value="InterPro"/>
</dbReference>
<dbReference type="InterPro" id="IPR052528">
    <property type="entry name" value="Sugar_transport-like"/>
</dbReference>
<feature type="transmembrane region" description="Helical" evidence="4">
    <location>
        <begin position="54"/>
        <end position="76"/>
    </location>
</feature>
<keyword evidence="7" id="KW-1185">Reference proteome</keyword>
<dbReference type="InterPro" id="IPR036259">
    <property type="entry name" value="MFS_trans_sf"/>
</dbReference>
<dbReference type="PROSITE" id="PS50850">
    <property type="entry name" value="MFS"/>
    <property type="match status" value="1"/>
</dbReference>
<feature type="transmembrane region" description="Helical" evidence="4">
    <location>
        <begin position="83"/>
        <end position="105"/>
    </location>
</feature>
<accession>A0A7S9Q0P7</accession>